<evidence type="ECO:0000313" key="3">
    <source>
        <dbReference type="Proteomes" id="UP000298663"/>
    </source>
</evidence>
<sequence length="174" mass="19630">MAQNELRRLLTLFVFGTHLTTRTSTFVLYIIQLAGLVRSSIFLANEEARFSTRLERVYQNYENPVQEEERRNYQSSLLPPKAGCGRPTLHHRAPAVAVVSVTSDSAAVAIRPPSSRSSTKTHCTDPKVSGMTGLSKFSTKNRLAKEDARNEEENIYIFNVFFFFSRSANLDRPA</sequence>
<organism evidence="2 3">
    <name type="scientific">Steinernema carpocapsae</name>
    <name type="common">Entomopathogenic nematode</name>
    <dbReference type="NCBI Taxonomy" id="34508"/>
    <lineage>
        <taxon>Eukaryota</taxon>
        <taxon>Metazoa</taxon>
        <taxon>Ecdysozoa</taxon>
        <taxon>Nematoda</taxon>
        <taxon>Chromadorea</taxon>
        <taxon>Rhabditida</taxon>
        <taxon>Tylenchina</taxon>
        <taxon>Panagrolaimomorpha</taxon>
        <taxon>Strongyloidoidea</taxon>
        <taxon>Steinernematidae</taxon>
        <taxon>Steinernema</taxon>
    </lineage>
</organism>
<comment type="caution">
    <text evidence="2">The sequence shown here is derived from an EMBL/GenBank/DDBJ whole genome shotgun (WGS) entry which is preliminary data.</text>
</comment>
<keyword evidence="3" id="KW-1185">Reference proteome</keyword>
<evidence type="ECO:0000313" key="2">
    <source>
        <dbReference type="EMBL" id="TKR57735.1"/>
    </source>
</evidence>
<reference evidence="2 3" key="1">
    <citation type="journal article" date="2015" name="Genome Biol.">
        <title>Comparative genomics of Steinernema reveals deeply conserved gene regulatory networks.</title>
        <authorList>
            <person name="Dillman A.R."/>
            <person name="Macchietto M."/>
            <person name="Porter C.F."/>
            <person name="Rogers A."/>
            <person name="Williams B."/>
            <person name="Antoshechkin I."/>
            <person name="Lee M.M."/>
            <person name="Goodwin Z."/>
            <person name="Lu X."/>
            <person name="Lewis E.E."/>
            <person name="Goodrich-Blair H."/>
            <person name="Stock S.P."/>
            <person name="Adams B.J."/>
            <person name="Sternberg P.W."/>
            <person name="Mortazavi A."/>
        </authorList>
    </citation>
    <scope>NUCLEOTIDE SEQUENCE [LARGE SCALE GENOMIC DNA]</scope>
    <source>
        <strain evidence="2 3">ALL</strain>
    </source>
</reference>
<evidence type="ECO:0000256" key="1">
    <source>
        <dbReference type="SAM" id="MobiDB-lite"/>
    </source>
</evidence>
<dbReference type="AlphaFoldDB" id="A0A4V5ZX63"/>
<gene>
    <name evidence="2" type="ORF">L596_030396</name>
</gene>
<accession>A0A4V5ZX63</accession>
<name>A0A4V5ZX63_STECR</name>
<proteinExistence type="predicted"/>
<dbReference type="Proteomes" id="UP000298663">
    <property type="component" value="Unassembled WGS sequence"/>
</dbReference>
<reference evidence="2 3" key="2">
    <citation type="journal article" date="2019" name="G3 (Bethesda)">
        <title>Hybrid Assembly of the Genome of the Entomopathogenic Nematode Steinernema carpocapsae Identifies the X-Chromosome.</title>
        <authorList>
            <person name="Serra L."/>
            <person name="Macchietto M."/>
            <person name="Macias-Munoz A."/>
            <person name="McGill C.J."/>
            <person name="Rodriguez I.M."/>
            <person name="Rodriguez B."/>
            <person name="Murad R."/>
            <person name="Mortazavi A."/>
        </authorList>
    </citation>
    <scope>NUCLEOTIDE SEQUENCE [LARGE SCALE GENOMIC DNA]</scope>
    <source>
        <strain evidence="2 3">ALL</strain>
    </source>
</reference>
<dbReference type="EMBL" id="AZBU02000014">
    <property type="protein sequence ID" value="TKR57735.1"/>
    <property type="molecule type" value="Genomic_DNA"/>
</dbReference>
<protein>
    <submittedName>
        <fullName evidence="2">Uncharacterized protein</fullName>
    </submittedName>
</protein>
<feature type="region of interest" description="Disordered" evidence="1">
    <location>
        <begin position="110"/>
        <end position="132"/>
    </location>
</feature>